<dbReference type="PANTHER" id="PTHR13947">
    <property type="entry name" value="GNAT FAMILY N-ACETYLTRANSFERASE"/>
    <property type="match status" value="1"/>
</dbReference>
<dbReference type="SMART" id="SM00347">
    <property type="entry name" value="HTH_MARR"/>
    <property type="match status" value="1"/>
</dbReference>
<dbReference type="PROSITE" id="PS51186">
    <property type="entry name" value="GNAT"/>
    <property type="match status" value="1"/>
</dbReference>
<dbReference type="InterPro" id="IPR036388">
    <property type="entry name" value="WH-like_DNA-bd_sf"/>
</dbReference>
<dbReference type="PROSITE" id="PS50995">
    <property type="entry name" value="HTH_MARR_2"/>
    <property type="match status" value="1"/>
</dbReference>
<gene>
    <name evidence="4" type="ORF">GCM10009107_56200</name>
</gene>
<dbReference type="Proteomes" id="UP001500279">
    <property type="component" value="Unassembled WGS sequence"/>
</dbReference>
<sequence length="319" mass="35668">MTSPDRIEAVRGFNRFYTRRIGVLNEGLLDSDFNLTESRVLWELAHLQEGAGITGTALGRLLDLDVGYLSRLLRSLKERGLVEANRSEADGRQSLLQLTAAGRLALAPLEQRSQAQVSELLDRLSDAQQGELLQAFQRVRDMLEEPGSKPAKNSFVLRPHRPGDMGWVVSRHGALYAREYQWDIGFEAMVARIAADFIERFDARREACWIAERDGVNIGSVCLVQARDEASGQPIEGVAQLRLLLVEPSARGLGLGERLVAECSQFARDVGYRSIRLWTNSNLTVAKRIYSKAGYRFVASEAHHSFGHDLVGETWTLDF</sequence>
<dbReference type="Pfam" id="PF00583">
    <property type="entry name" value="Acetyltransf_1"/>
    <property type="match status" value="1"/>
</dbReference>
<reference evidence="4 5" key="1">
    <citation type="journal article" date="2019" name="Int. J. Syst. Evol. Microbiol.">
        <title>The Global Catalogue of Microorganisms (GCM) 10K type strain sequencing project: providing services to taxonomists for standard genome sequencing and annotation.</title>
        <authorList>
            <consortium name="The Broad Institute Genomics Platform"/>
            <consortium name="The Broad Institute Genome Sequencing Center for Infectious Disease"/>
            <person name="Wu L."/>
            <person name="Ma J."/>
        </authorList>
    </citation>
    <scope>NUCLEOTIDE SEQUENCE [LARGE SCALE GENOMIC DNA]</scope>
    <source>
        <strain evidence="4 5">JCM 15503</strain>
    </source>
</reference>
<dbReference type="InterPro" id="IPR016181">
    <property type="entry name" value="Acyl_CoA_acyltransferase"/>
</dbReference>
<dbReference type="InterPro" id="IPR036390">
    <property type="entry name" value="WH_DNA-bd_sf"/>
</dbReference>
<accession>A0ABN1KHV8</accession>
<dbReference type="Pfam" id="PF12802">
    <property type="entry name" value="MarR_2"/>
    <property type="match status" value="1"/>
</dbReference>
<evidence type="ECO:0000259" key="3">
    <source>
        <dbReference type="PROSITE" id="PS51186"/>
    </source>
</evidence>
<dbReference type="PANTHER" id="PTHR13947:SF37">
    <property type="entry name" value="LD18367P"/>
    <property type="match status" value="1"/>
</dbReference>
<evidence type="ECO:0000313" key="5">
    <source>
        <dbReference type="Proteomes" id="UP001500279"/>
    </source>
</evidence>
<dbReference type="SUPFAM" id="SSF46785">
    <property type="entry name" value="Winged helix' DNA-binding domain"/>
    <property type="match status" value="1"/>
</dbReference>
<dbReference type="InterPro" id="IPR000182">
    <property type="entry name" value="GNAT_dom"/>
</dbReference>
<dbReference type="EMBL" id="BAAAEW010000045">
    <property type="protein sequence ID" value="GAA0767330.1"/>
    <property type="molecule type" value="Genomic_DNA"/>
</dbReference>
<dbReference type="InterPro" id="IPR050769">
    <property type="entry name" value="NAT_camello-type"/>
</dbReference>
<evidence type="ECO:0000313" key="4">
    <source>
        <dbReference type="EMBL" id="GAA0767330.1"/>
    </source>
</evidence>
<name>A0ABN1KHV8_9BURK</name>
<dbReference type="SUPFAM" id="SSF55729">
    <property type="entry name" value="Acyl-CoA N-acyltransferases (Nat)"/>
    <property type="match status" value="1"/>
</dbReference>
<organism evidence="4 5">
    <name type="scientific">Ideonella azotifigens</name>
    <dbReference type="NCBI Taxonomy" id="513160"/>
    <lineage>
        <taxon>Bacteria</taxon>
        <taxon>Pseudomonadati</taxon>
        <taxon>Pseudomonadota</taxon>
        <taxon>Betaproteobacteria</taxon>
        <taxon>Burkholderiales</taxon>
        <taxon>Sphaerotilaceae</taxon>
        <taxon>Ideonella</taxon>
    </lineage>
</organism>
<comment type="caution">
    <text evidence="4">The sequence shown here is derived from an EMBL/GenBank/DDBJ whole genome shotgun (WGS) entry which is preliminary data.</text>
</comment>
<dbReference type="CDD" id="cd04301">
    <property type="entry name" value="NAT_SF"/>
    <property type="match status" value="1"/>
</dbReference>
<keyword evidence="1" id="KW-0808">Transferase</keyword>
<protein>
    <submittedName>
        <fullName evidence="4">Helix-turn-helix domain-containing GNAT family N-acetyltransferase</fullName>
    </submittedName>
</protein>
<keyword evidence="5" id="KW-1185">Reference proteome</keyword>
<dbReference type="InterPro" id="IPR000835">
    <property type="entry name" value="HTH_MarR-typ"/>
</dbReference>
<dbReference type="Gene3D" id="3.40.630.30">
    <property type="match status" value="1"/>
</dbReference>
<proteinExistence type="predicted"/>
<feature type="domain" description="N-acetyltransferase" evidence="3">
    <location>
        <begin position="155"/>
        <end position="318"/>
    </location>
</feature>
<evidence type="ECO:0000259" key="2">
    <source>
        <dbReference type="PROSITE" id="PS50995"/>
    </source>
</evidence>
<evidence type="ECO:0000256" key="1">
    <source>
        <dbReference type="ARBA" id="ARBA00022679"/>
    </source>
</evidence>
<dbReference type="Gene3D" id="1.10.10.10">
    <property type="entry name" value="Winged helix-like DNA-binding domain superfamily/Winged helix DNA-binding domain"/>
    <property type="match status" value="1"/>
</dbReference>
<dbReference type="RefSeq" id="WP_141288090.1">
    <property type="nucleotide sequence ID" value="NZ_BAAAEW010000045.1"/>
</dbReference>
<feature type="domain" description="HTH marR-type" evidence="2">
    <location>
        <begin position="1"/>
        <end position="141"/>
    </location>
</feature>